<name>A0A387FZR0_9HYPH</name>
<geneLocation type="plasmid" evidence="6">
    <name>prccge525c</name>
</geneLocation>
<dbReference type="InterPro" id="IPR008920">
    <property type="entry name" value="TF_FadR/GntR_C"/>
</dbReference>
<dbReference type="SMART" id="SM00345">
    <property type="entry name" value="HTH_GNTR"/>
    <property type="match status" value="1"/>
</dbReference>
<keyword evidence="3" id="KW-0804">Transcription</keyword>
<dbReference type="GO" id="GO:0003677">
    <property type="term" value="F:DNA binding"/>
    <property type="evidence" value="ECO:0007669"/>
    <property type="project" value="UniProtKB-KW"/>
</dbReference>
<keyword evidence="2" id="KW-0238">DNA-binding</keyword>
<dbReference type="PROSITE" id="PS50949">
    <property type="entry name" value="HTH_GNTR"/>
    <property type="match status" value="1"/>
</dbReference>
<dbReference type="InterPro" id="IPR036390">
    <property type="entry name" value="WH_DNA-bd_sf"/>
</dbReference>
<dbReference type="InterPro" id="IPR036388">
    <property type="entry name" value="WH-like_DNA-bd_sf"/>
</dbReference>
<evidence type="ECO:0000259" key="4">
    <source>
        <dbReference type="PROSITE" id="PS50949"/>
    </source>
</evidence>
<dbReference type="Pfam" id="PF00392">
    <property type="entry name" value="GntR"/>
    <property type="match status" value="1"/>
</dbReference>
<dbReference type="KEGG" id="rjg:CCGE525_30480"/>
<organism evidence="5 6">
    <name type="scientific">Rhizobium jaguaris</name>
    <dbReference type="NCBI Taxonomy" id="1312183"/>
    <lineage>
        <taxon>Bacteria</taxon>
        <taxon>Pseudomonadati</taxon>
        <taxon>Pseudomonadota</taxon>
        <taxon>Alphaproteobacteria</taxon>
        <taxon>Hyphomicrobiales</taxon>
        <taxon>Rhizobiaceae</taxon>
        <taxon>Rhizobium/Agrobacterium group</taxon>
        <taxon>Rhizobium</taxon>
    </lineage>
</organism>
<dbReference type="Gene3D" id="1.20.120.530">
    <property type="entry name" value="GntR ligand-binding domain-like"/>
    <property type="match status" value="1"/>
</dbReference>
<dbReference type="InterPro" id="IPR011711">
    <property type="entry name" value="GntR_C"/>
</dbReference>
<dbReference type="GO" id="GO:0003700">
    <property type="term" value="F:DNA-binding transcription factor activity"/>
    <property type="evidence" value="ECO:0007669"/>
    <property type="project" value="InterPro"/>
</dbReference>
<dbReference type="SMART" id="SM00895">
    <property type="entry name" value="FCD"/>
    <property type="match status" value="1"/>
</dbReference>
<accession>A0A387FZR0</accession>
<reference evidence="5 6" key="1">
    <citation type="submission" date="2018-10" db="EMBL/GenBank/DDBJ databases">
        <title>Rhizobium etli, R. leguminosarum and a new Rhizobium genospecies from Phaseolus dumosus.</title>
        <authorList>
            <person name="Ramirez-Puebla S.T."/>
            <person name="Rogel-Hernandez M.A."/>
            <person name="Guerrero G."/>
            <person name="Ormeno-Orrillo E."/>
            <person name="Martinez-Romero J.C."/>
            <person name="Negrete-Yankelevich S."/>
            <person name="Martinez-Romero E."/>
        </authorList>
    </citation>
    <scope>NUCLEOTIDE SEQUENCE [LARGE SCALE GENOMIC DNA]</scope>
    <source>
        <strain evidence="5 6">CCGE525</strain>
        <plasmid evidence="6">prccge525c</plasmid>
    </source>
</reference>
<keyword evidence="6" id="KW-1185">Reference proteome</keyword>
<evidence type="ECO:0000256" key="2">
    <source>
        <dbReference type="ARBA" id="ARBA00023125"/>
    </source>
</evidence>
<feature type="domain" description="HTH gntR-type" evidence="4">
    <location>
        <begin position="16"/>
        <end position="83"/>
    </location>
</feature>
<dbReference type="Pfam" id="PF07729">
    <property type="entry name" value="FCD"/>
    <property type="match status" value="1"/>
</dbReference>
<keyword evidence="5" id="KW-0614">Plasmid</keyword>
<keyword evidence="1" id="KW-0805">Transcription regulation</keyword>
<protein>
    <submittedName>
        <fullName evidence="5">GntR family transcriptional regulator</fullName>
    </submittedName>
</protein>
<dbReference type="Proteomes" id="UP000282195">
    <property type="component" value="Plasmid pRCCGE525c"/>
</dbReference>
<evidence type="ECO:0000313" key="6">
    <source>
        <dbReference type="Proteomes" id="UP000282195"/>
    </source>
</evidence>
<dbReference type="Gene3D" id="1.10.10.10">
    <property type="entry name" value="Winged helix-like DNA-binding domain superfamily/Winged helix DNA-binding domain"/>
    <property type="match status" value="1"/>
</dbReference>
<dbReference type="PANTHER" id="PTHR43537:SF24">
    <property type="entry name" value="GLUCONATE OPERON TRANSCRIPTIONAL REPRESSOR"/>
    <property type="match status" value="1"/>
</dbReference>
<dbReference type="PANTHER" id="PTHR43537">
    <property type="entry name" value="TRANSCRIPTIONAL REGULATOR, GNTR FAMILY"/>
    <property type="match status" value="1"/>
</dbReference>
<dbReference type="SUPFAM" id="SSF48008">
    <property type="entry name" value="GntR ligand-binding domain-like"/>
    <property type="match status" value="1"/>
</dbReference>
<evidence type="ECO:0000313" key="5">
    <source>
        <dbReference type="EMBL" id="AYG63813.1"/>
    </source>
</evidence>
<proteinExistence type="predicted"/>
<dbReference type="SUPFAM" id="SSF46785">
    <property type="entry name" value="Winged helix' DNA-binding domain"/>
    <property type="match status" value="1"/>
</dbReference>
<sequence length="228" mass="25474">MRVYPHEPRAQVDRKASLVEDAYQALKASILDGTLPAGYQAVEQRIAEQLKMSRTPVHEAVIRLQHEGLVRVLPRRGVQVLPISAADMIEVYQLLTAMEGMAAALLAEHPERSEYPLRMMEDATNQMERTLNAGDLRGWARADDQFHRLLVGECGNQRLARIAATMADQAQRARTLTLSFRPVPELSVQEHRLMISAIRAGDIVGARAAAEQHRTRASSEILNAIERL</sequence>
<gene>
    <name evidence="5" type="ORF">CCGE525_30480</name>
</gene>
<evidence type="ECO:0000256" key="1">
    <source>
        <dbReference type="ARBA" id="ARBA00023015"/>
    </source>
</evidence>
<dbReference type="OrthoDB" id="9028214at2"/>
<evidence type="ECO:0000256" key="3">
    <source>
        <dbReference type="ARBA" id="ARBA00023163"/>
    </source>
</evidence>
<dbReference type="AlphaFoldDB" id="A0A387FZR0"/>
<dbReference type="EMBL" id="CP032695">
    <property type="protein sequence ID" value="AYG63813.1"/>
    <property type="molecule type" value="Genomic_DNA"/>
</dbReference>
<dbReference type="InterPro" id="IPR000524">
    <property type="entry name" value="Tscrpt_reg_HTH_GntR"/>
</dbReference>